<name>A0AA49GK71_9BACT</name>
<dbReference type="PRINTS" id="PR01466">
    <property type="entry name" value="ARGDEIMINASE"/>
</dbReference>
<evidence type="ECO:0000256" key="2">
    <source>
        <dbReference type="ARBA" id="ARBA00010206"/>
    </source>
</evidence>
<evidence type="ECO:0000256" key="3">
    <source>
        <dbReference type="ARBA" id="ARBA00012171"/>
    </source>
</evidence>
<dbReference type="InterPro" id="IPR003876">
    <property type="entry name" value="Arg_deiminase"/>
</dbReference>
<dbReference type="GO" id="GO:0019546">
    <property type="term" value="P:L-arginine deiminase pathway"/>
    <property type="evidence" value="ECO:0007669"/>
    <property type="project" value="TreeGrafter"/>
</dbReference>
<dbReference type="GO" id="GO:0016990">
    <property type="term" value="F:arginine deiminase activity"/>
    <property type="evidence" value="ECO:0007669"/>
    <property type="project" value="UniProtKB-EC"/>
</dbReference>
<accession>A0AA49GK71</accession>
<reference evidence="6" key="2">
    <citation type="journal article" date="2024" name="Antonie Van Leeuwenhoek">
        <title>Roseihalotalea indica gen. nov., sp. nov., a halophilic Bacteroidetes from mesopelagic Southwest Indian Ocean with higher carbohydrate metabolic potential.</title>
        <authorList>
            <person name="Chen B."/>
            <person name="Zhang M."/>
            <person name="Lin D."/>
            <person name="Ye J."/>
            <person name="Tang K."/>
        </authorList>
    </citation>
    <scope>NUCLEOTIDE SEQUENCE</scope>
    <source>
        <strain evidence="6">TK19036</strain>
    </source>
</reference>
<dbReference type="SUPFAM" id="SSF55909">
    <property type="entry name" value="Pentein"/>
    <property type="match status" value="1"/>
</dbReference>
<evidence type="ECO:0000313" key="6">
    <source>
        <dbReference type="EMBL" id="WKN34863.1"/>
    </source>
</evidence>
<dbReference type="Pfam" id="PF02274">
    <property type="entry name" value="ADI"/>
    <property type="match status" value="1"/>
</dbReference>
<dbReference type="PANTHER" id="PTHR47271:SF2">
    <property type="entry name" value="ARGININE DEIMINASE"/>
    <property type="match status" value="1"/>
</dbReference>
<organism evidence="6">
    <name type="scientific">Roseihalotalea indica</name>
    <dbReference type="NCBI Taxonomy" id="2867963"/>
    <lineage>
        <taxon>Bacteria</taxon>
        <taxon>Pseudomonadati</taxon>
        <taxon>Bacteroidota</taxon>
        <taxon>Cytophagia</taxon>
        <taxon>Cytophagales</taxon>
        <taxon>Catalimonadaceae</taxon>
        <taxon>Roseihalotalea</taxon>
    </lineage>
</organism>
<comment type="catalytic activity">
    <reaction evidence="5">
        <text>L-arginine + H2O = L-citrulline + NH4(+)</text>
        <dbReference type="Rhea" id="RHEA:19597"/>
        <dbReference type="ChEBI" id="CHEBI:15377"/>
        <dbReference type="ChEBI" id="CHEBI:28938"/>
        <dbReference type="ChEBI" id="CHEBI:32682"/>
        <dbReference type="ChEBI" id="CHEBI:57743"/>
        <dbReference type="EC" id="3.5.3.6"/>
    </reaction>
</comment>
<evidence type="ECO:0000256" key="5">
    <source>
        <dbReference type="ARBA" id="ARBA00049429"/>
    </source>
</evidence>
<evidence type="ECO:0000256" key="1">
    <source>
        <dbReference type="ARBA" id="ARBA00005213"/>
    </source>
</evidence>
<dbReference type="PANTHER" id="PTHR47271">
    <property type="entry name" value="ARGININE DEIMINASE"/>
    <property type="match status" value="1"/>
</dbReference>
<comment type="pathway">
    <text evidence="1">Amino-acid degradation; L-arginine degradation via ADI pathway; carbamoyl phosphate from L-arginine: step 1/2.</text>
</comment>
<dbReference type="EC" id="3.5.3.6" evidence="3"/>
<keyword evidence="4" id="KW-0378">Hydrolase</keyword>
<gene>
    <name evidence="6" type="ORF">K4G66_21035</name>
</gene>
<reference evidence="6" key="1">
    <citation type="journal article" date="2023" name="Comput. Struct. Biotechnol. J.">
        <title>Discovery of a novel marine Bacteroidetes with a rich repertoire of carbohydrate-active enzymes.</title>
        <authorList>
            <person name="Chen B."/>
            <person name="Liu G."/>
            <person name="Chen Q."/>
            <person name="Wang H."/>
            <person name="Liu L."/>
            <person name="Tang K."/>
        </authorList>
    </citation>
    <scope>NUCLEOTIDE SEQUENCE</scope>
    <source>
        <strain evidence="6">TK19036</strain>
    </source>
</reference>
<proteinExistence type="inferred from homology"/>
<evidence type="ECO:0000256" key="4">
    <source>
        <dbReference type="ARBA" id="ARBA00022801"/>
    </source>
</evidence>
<comment type="similarity">
    <text evidence="2">Belongs to the arginine deiminase family.</text>
</comment>
<dbReference type="AlphaFoldDB" id="A0AA49GK71"/>
<dbReference type="EMBL" id="CP120682">
    <property type="protein sequence ID" value="WKN34863.1"/>
    <property type="molecule type" value="Genomic_DNA"/>
</dbReference>
<sequence length="495" mass="56466">MNHNVHVTSEIGTLKRLLIHSPDAGIGKIVPRIKDQLLYDDIVYLDKMQQEYSEYLRVLLCFLDPDKIQGKAGDAAYEASVINNRFDSEMVLNVEQMLERILQNEEVKYLLVPSVCAIEKCGLRTQKQLLETPPEKLANILITGILEDENGQEIILFPPIPNLIFTRDIGITIHDHILLSKPYEDARDREALLFKYIAHFELLRQTTTHEPDELAQQVIELQEPNLFYVSSEEETQQKVVTVEGGDVMMISPGHLLVGLSERTSLPAVEQLVENLFQRDLIQKISIIKIPRRRAYMHIDTVFTQVKRDTWIVFSPFTKQEINRAKQFNVAGAIQGQKNIEPTHEVEVVQFFRQPEANSSYSILTTRLDYLDDLLEQVSKEDFGATHCEIIPSAGGEFPYSEREQWTDACNFLAVREGVIIGYDRNIKTEDEFRKRGFAVLRSSDIITQVEQGKSIDEVVTGDTLILLPSGELSRARGGTHCMSMPLLRDQVDVWA</sequence>
<protein>
    <recommendedName>
        <fullName evidence="3">arginine deiminase</fullName>
        <ecNumber evidence="3">3.5.3.6</ecNumber>
    </recommendedName>
</protein>
<dbReference type="Gene3D" id="3.75.10.10">
    <property type="entry name" value="L-arginine/glycine Amidinotransferase, Chain A"/>
    <property type="match status" value="2"/>
</dbReference>